<evidence type="ECO:0000313" key="2">
    <source>
        <dbReference type="Proteomes" id="UP001595867"/>
    </source>
</evidence>
<accession>A0ABV8IQZ2</accession>
<proteinExistence type="predicted"/>
<dbReference type="Proteomes" id="UP001595867">
    <property type="component" value="Unassembled WGS sequence"/>
</dbReference>
<reference evidence="2" key="1">
    <citation type="journal article" date="2019" name="Int. J. Syst. Evol. Microbiol.">
        <title>The Global Catalogue of Microorganisms (GCM) 10K type strain sequencing project: providing services to taxonomists for standard genome sequencing and annotation.</title>
        <authorList>
            <consortium name="The Broad Institute Genomics Platform"/>
            <consortium name="The Broad Institute Genome Sequencing Center for Infectious Disease"/>
            <person name="Wu L."/>
            <person name="Ma J."/>
        </authorList>
    </citation>
    <scope>NUCLEOTIDE SEQUENCE [LARGE SCALE GENOMIC DNA]</scope>
    <source>
        <strain evidence="2">TBRC 5832</strain>
    </source>
</reference>
<gene>
    <name evidence="1" type="ORF">ACFO0C_17055</name>
</gene>
<dbReference type="EMBL" id="JBHSBL010000015">
    <property type="protein sequence ID" value="MFC4066648.1"/>
    <property type="molecule type" value="Genomic_DNA"/>
</dbReference>
<protein>
    <submittedName>
        <fullName evidence="1">Uncharacterized protein</fullName>
    </submittedName>
</protein>
<comment type="caution">
    <text evidence="1">The sequence shown here is derived from an EMBL/GenBank/DDBJ whole genome shotgun (WGS) entry which is preliminary data.</text>
</comment>
<organism evidence="1 2">
    <name type="scientific">Actinoplanes subglobosus</name>
    <dbReference type="NCBI Taxonomy" id="1547892"/>
    <lineage>
        <taxon>Bacteria</taxon>
        <taxon>Bacillati</taxon>
        <taxon>Actinomycetota</taxon>
        <taxon>Actinomycetes</taxon>
        <taxon>Micromonosporales</taxon>
        <taxon>Micromonosporaceae</taxon>
        <taxon>Actinoplanes</taxon>
    </lineage>
</organism>
<name>A0ABV8IQZ2_9ACTN</name>
<keyword evidence="2" id="KW-1185">Reference proteome</keyword>
<evidence type="ECO:0000313" key="1">
    <source>
        <dbReference type="EMBL" id="MFC4066648.1"/>
    </source>
</evidence>
<sequence length="420" mass="45293">MAEPSAAMRLQVSRQVAHWRAAAAGLADLENFASAAAWRSLEDYLGTALRSQLCQAVTGLRRHGDVLAAQLAAASSDTEWESLRRAVIAFRGSYQRIETALDFYGDAVNTRTSARLAALLRACDTLARRSLDTVLGPLGRPTPPVLTYLDRGFGASILRAGLRLWDGRTLSLAAAVKITRHNLCRPTALLHEAGHQAAFLLNWNDELAAALRAELADTPALARAWAGWASEIAADTFAFAHAGYASVAALHDVIAADDGSVYAFRPLDPHPVGYLRVLLGTAMAIRAYGAGPWDDLGRAWVAAYPVSRAPEGVQPFLAGSVRAMPRIAEVCLRLPYTAFGGRTITELADPGRVSPAALTLLERDAGPSLFTSPYWIDRECLRLLALSGYRAATEPRNATAVAGQFETWMLRLGREMEMAT</sequence>
<dbReference type="RefSeq" id="WP_378067612.1">
    <property type="nucleotide sequence ID" value="NZ_JBHSBL010000015.1"/>
</dbReference>